<dbReference type="CDD" id="cd00093">
    <property type="entry name" value="HTH_XRE"/>
    <property type="match status" value="1"/>
</dbReference>
<name>A0ABV1S6D2_BACAB</name>
<dbReference type="SUPFAM" id="SSF47413">
    <property type="entry name" value="lambda repressor-like DNA-binding domains"/>
    <property type="match status" value="1"/>
</dbReference>
<dbReference type="SMART" id="SM00530">
    <property type="entry name" value="HTH_XRE"/>
    <property type="match status" value="1"/>
</dbReference>
<accession>A0ABV1S6D2</accession>
<dbReference type="Gene3D" id="1.10.260.40">
    <property type="entry name" value="lambda repressor-like DNA-binding domains"/>
    <property type="match status" value="1"/>
</dbReference>
<dbReference type="InterPro" id="IPR001387">
    <property type="entry name" value="Cro/C1-type_HTH"/>
</dbReference>
<dbReference type="PROSITE" id="PS50943">
    <property type="entry name" value="HTH_CROC1"/>
    <property type="match status" value="1"/>
</dbReference>
<sequence>MRWCINLDFKIIFGNKIKRIRSEKKMSIIEFAELTGFTSSYISKIENYKINPTIKSVLQFCNKLNLNIDYFF</sequence>
<keyword evidence="1" id="KW-0238">DNA-binding</keyword>
<reference evidence="3 4" key="1">
    <citation type="submission" date="2024-06" db="EMBL/GenBank/DDBJ databases">
        <title>Construction of an artificial bacterial consortium using nitrogen cycle bacteria from Cuatro Cienegas Basin and a mangrove forest.</title>
        <authorList>
            <person name="Aguilera-Najera D."/>
            <person name="Marquez-Cianci L."/>
            <person name="Martinez-Perez E."/>
            <person name="Rosas-Barrera M."/>
            <person name="Rodriguez-Cruz U.E."/>
            <person name="Tapia-Lopez R."/>
            <person name="Eguiarte L.E."/>
            <person name="Souza-Saldivar V."/>
        </authorList>
    </citation>
    <scope>NUCLEOTIDE SEQUENCE [LARGE SCALE GENOMIC DNA]</scope>
    <source>
        <strain evidence="3 4">S14-15</strain>
    </source>
</reference>
<evidence type="ECO:0000256" key="1">
    <source>
        <dbReference type="ARBA" id="ARBA00023125"/>
    </source>
</evidence>
<dbReference type="InterPro" id="IPR050807">
    <property type="entry name" value="TransReg_Diox_bact_type"/>
</dbReference>
<dbReference type="InterPro" id="IPR010982">
    <property type="entry name" value="Lambda_DNA-bd_dom_sf"/>
</dbReference>
<proteinExistence type="predicted"/>
<gene>
    <name evidence="3" type="ORF">ABQG71_10935</name>
</gene>
<comment type="caution">
    <text evidence="3">The sequence shown here is derived from an EMBL/GenBank/DDBJ whole genome shotgun (WGS) entry which is preliminary data.</text>
</comment>
<feature type="domain" description="HTH cro/C1-type" evidence="2">
    <location>
        <begin position="17"/>
        <end position="71"/>
    </location>
</feature>
<dbReference type="PANTHER" id="PTHR46797:SF1">
    <property type="entry name" value="METHYLPHOSPHONATE SYNTHASE"/>
    <property type="match status" value="1"/>
</dbReference>
<evidence type="ECO:0000313" key="4">
    <source>
        <dbReference type="Proteomes" id="UP001467674"/>
    </source>
</evidence>
<dbReference type="Pfam" id="PF12844">
    <property type="entry name" value="HTH_19"/>
    <property type="match status" value="1"/>
</dbReference>
<protein>
    <submittedName>
        <fullName evidence="3">Helix-turn-helix transcriptional regulator</fullName>
    </submittedName>
</protein>
<organism evidence="3 4">
    <name type="scientific">Bacillus altitudinis</name>
    <dbReference type="NCBI Taxonomy" id="293387"/>
    <lineage>
        <taxon>Bacteria</taxon>
        <taxon>Bacillati</taxon>
        <taxon>Bacillota</taxon>
        <taxon>Bacilli</taxon>
        <taxon>Bacillales</taxon>
        <taxon>Bacillaceae</taxon>
        <taxon>Bacillus</taxon>
    </lineage>
</organism>
<dbReference type="Proteomes" id="UP001467674">
    <property type="component" value="Unassembled WGS sequence"/>
</dbReference>
<dbReference type="RefSeq" id="WP_350385862.1">
    <property type="nucleotide sequence ID" value="NZ_JBEOME010000005.1"/>
</dbReference>
<evidence type="ECO:0000259" key="2">
    <source>
        <dbReference type="PROSITE" id="PS50943"/>
    </source>
</evidence>
<dbReference type="PANTHER" id="PTHR46797">
    <property type="entry name" value="HTH-TYPE TRANSCRIPTIONAL REGULATOR"/>
    <property type="match status" value="1"/>
</dbReference>
<evidence type="ECO:0000313" key="3">
    <source>
        <dbReference type="EMBL" id="MER3121706.1"/>
    </source>
</evidence>
<dbReference type="EMBL" id="JBEOME010000005">
    <property type="protein sequence ID" value="MER3121706.1"/>
    <property type="molecule type" value="Genomic_DNA"/>
</dbReference>
<keyword evidence="4" id="KW-1185">Reference proteome</keyword>